<evidence type="ECO:0000256" key="2">
    <source>
        <dbReference type="ARBA" id="ARBA00022833"/>
    </source>
</evidence>
<dbReference type="SUPFAM" id="SSF57845">
    <property type="entry name" value="B-box zinc-binding domain"/>
    <property type="match status" value="1"/>
</dbReference>
<keyword evidence="1" id="KW-0479">Metal-binding</keyword>
<dbReference type="Proteomes" id="UP000694557">
    <property type="component" value="Unassembled WGS sequence"/>
</dbReference>
<dbReference type="AlphaFoldDB" id="A0A8C7JXD3"/>
<keyword evidence="1" id="KW-0863">Zinc-finger</keyword>
<sequence length="329" mass="36669">CLDNVLQVSAIYSIWRPLWLPLKCPNCQCGRLSLQYNEVVYHLFYSHPYLSVPEGQPPKAPICPAHHRQPLNVCVQDRQLICGICLTVGQHQGHPIDDLQAAFIRERQAPAHLLARPSDHRRAEVCELGEQDKASCEGLVRQDRQAVEQYFEGLELARKKSFHGGLGHRKRGGEEQLDLWSLGSAVEDEDSPLVLLEKFYLFWEVEALVNPPLPKVLSLSIILVLLSTIEGLVEEPVPWFFCCAKPTILLMVRRTEAGSHPRGWAHDLLLQLRLAVWVNPVGGASLGFSLLSKLSQLVHSLSSELTTSLWETAGFLYADSGGAALSSPH</sequence>
<dbReference type="GO" id="GO:0008270">
    <property type="term" value="F:zinc ion binding"/>
    <property type="evidence" value="ECO:0007669"/>
    <property type="project" value="UniProtKB-KW"/>
</dbReference>
<feature type="domain" description="B box-type" evidence="3">
    <location>
        <begin position="58"/>
        <end position="99"/>
    </location>
</feature>
<proteinExistence type="predicted"/>
<protein>
    <submittedName>
        <fullName evidence="4">Tripartite motif containing 59</fullName>
    </submittedName>
</protein>
<keyword evidence="2" id="KW-0862">Zinc</keyword>
<evidence type="ECO:0000313" key="4">
    <source>
        <dbReference type="Ensembl" id="ENSOKIP00005094239.1"/>
    </source>
</evidence>
<keyword evidence="5" id="KW-1185">Reference proteome</keyword>
<evidence type="ECO:0000259" key="3">
    <source>
        <dbReference type="SMART" id="SM00336"/>
    </source>
</evidence>
<reference evidence="4" key="2">
    <citation type="submission" date="2025-09" db="UniProtKB">
        <authorList>
            <consortium name="Ensembl"/>
        </authorList>
    </citation>
    <scope>IDENTIFICATION</scope>
</reference>
<name>A0A8C7JXD3_ONCKI</name>
<dbReference type="InterPro" id="IPR000315">
    <property type="entry name" value="Znf_B-box"/>
</dbReference>
<evidence type="ECO:0000256" key="1">
    <source>
        <dbReference type="ARBA" id="ARBA00022771"/>
    </source>
</evidence>
<dbReference type="GeneTree" id="ENSGT00940000165917"/>
<dbReference type="SMART" id="SM00336">
    <property type="entry name" value="BBOX"/>
    <property type="match status" value="1"/>
</dbReference>
<accession>A0A8C7JXD3</accession>
<dbReference type="Gene3D" id="3.30.160.60">
    <property type="entry name" value="Classic Zinc Finger"/>
    <property type="match status" value="1"/>
</dbReference>
<dbReference type="Pfam" id="PF00643">
    <property type="entry name" value="zf-B_box"/>
    <property type="match status" value="1"/>
</dbReference>
<dbReference type="Ensembl" id="ENSOKIT00005100757.1">
    <property type="protein sequence ID" value="ENSOKIP00005094239.1"/>
    <property type="gene ID" value="ENSOKIG00005041164.1"/>
</dbReference>
<evidence type="ECO:0000313" key="5">
    <source>
        <dbReference type="Proteomes" id="UP000694557"/>
    </source>
</evidence>
<reference evidence="4" key="1">
    <citation type="submission" date="2025-08" db="UniProtKB">
        <authorList>
            <consortium name="Ensembl"/>
        </authorList>
    </citation>
    <scope>IDENTIFICATION</scope>
</reference>
<organism evidence="4 5">
    <name type="scientific">Oncorhynchus kisutch</name>
    <name type="common">Coho salmon</name>
    <name type="synonym">Salmo kisutch</name>
    <dbReference type="NCBI Taxonomy" id="8019"/>
    <lineage>
        <taxon>Eukaryota</taxon>
        <taxon>Metazoa</taxon>
        <taxon>Chordata</taxon>
        <taxon>Craniata</taxon>
        <taxon>Vertebrata</taxon>
        <taxon>Euteleostomi</taxon>
        <taxon>Actinopterygii</taxon>
        <taxon>Neopterygii</taxon>
        <taxon>Teleostei</taxon>
        <taxon>Protacanthopterygii</taxon>
        <taxon>Salmoniformes</taxon>
        <taxon>Salmonidae</taxon>
        <taxon>Salmoninae</taxon>
        <taxon>Oncorhynchus</taxon>
    </lineage>
</organism>